<accession>A0A7S8C1C1</accession>
<dbReference type="EMBL" id="CP058214">
    <property type="protein sequence ID" value="QPC41558.1"/>
    <property type="molecule type" value="Genomic_DNA"/>
</dbReference>
<evidence type="ECO:0000313" key="2">
    <source>
        <dbReference type="EMBL" id="QPC41558.1"/>
    </source>
</evidence>
<sequence length="400" mass="45680">MPERKRGHHLERWEIALVKAMLATKRYNDQDILAYFTRPTRSINHRLISEIRSEKKHKAIKAASADQLSAYLRCWPDVDAETGLSLRGDELLVKAREAMIAAVHNFNSAGLHFRAEIFITTAMISWTYLCHAWFKREGIDYRYKKNGQFKLLKSGAEAYWELGKCLRNNKLPITKGIRQNLELLLELRHEIEHRSTDRIDDALGPLMQACCINFNEAIRSWFGVQFGLERRLPIALQFVTFDAAQAAGLKKATALPAAIASTMDAFHSKMSDDELRDLAFTYRVAFVPKLGSKANKSDIAVEFVKPDSEEARAINAVLLKEVDKARYTARQVITAMHEEGFPRFNQTHHTALWKELGGKDPERGFGRAGDYKGTWVWFDSWVARVRAHCQENAEKYVAAP</sequence>
<name>A0A7S8C1C1_9HYPH</name>
<evidence type="ECO:0000313" key="3">
    <source>
        <dbReference type="Proteomes" id="UP000593594"/>
    </source>
</evidence>
<feature type="domain" description="DUF3644" evidence="1">
    <location>
        <begin position="90"/>
        <end position="269"/>
    </location>
</feature>
<protein>
    <submittedName>
        <fullName evidence="2">DUF3644 domain-containing protein</fullName>
    </submittedName>
</protein>
<dbReference type="Pfam" id="PF12358">
    <property type="entry name" value="DUF3644"/>
    <property type="match status" value="1"/>
</dbReference>
<dbReference type="KEGG" id="kmn:HW532_01750"/>
<dbReference type="InterPro" id="IPR022104">
    <property type="entry name" value="DUF3644"/>
</dbReference>
<dbReference type="Proteomes" id="UP000593594">
    <property type="component" value="Chromosome"/>
</dbReference>
<evidence type="ECO:0000259" key="1">
    <source>
        <dbReference type="Pfam" id="PF12358"/>
    </source>
</evidence>
<reference evidence="2 3" key="1">
    <citation type="submission" date="2020-06" db="EMBL/GenBank/DDBJ databases">
        <title>Genome sequence of 2 isolates from Red Sea Mangroves.</title>
        <authorList>
            <person name="Sefrji F."/>
            <person name="Michoud G."/>
            <person name="Merlino G."/>
            <person name="Daffonchio D."/>
        </authorList>
    </citation>
    <scope>NUCLEOTIDE SEQUENCE [LARGE SCALE GENOMIC DNA]</scope>
    <source>
        <strain evidence="2 3">R1DC25</strain>
    </source>
</reference>
<dbReference type="RefSeq" id="WP_213162778.1">
    <property type="nucleotide sequence ID" value="NZ_CP058214.1"/>
</dbReference>
<proteinExistence type="predicted"/>
<organism evidence="2 3">
    <name type="scientific">Kaustia mangrovi</name>
    <dbReference type="NCBI Taxonomy" id="2593653"/>
    <lineage>
        <taxon>Bacteria</taxon>
        <taxon>Pseudomonadati</taxon>
        <taxon>Pseudomonadota</taxon>
        <taxon>Alphaproteobacteria</taxon>
        <taxon>Hyphomicrobiales</taxon>
        <taxon>Parvibaculaceae</taxon>
        <taxon>Kaustia</taxon>
    </lineage>
</organism>
<keyword evidence="3" id="KW-1185">Reference proteome</keyword>
<gene>
    <name evidence="2" type="ORF">HW532_01750</name>
</gene>
<dbReference type="AlphaFoldDB" id="A0A7S8C1C1"/>